<comment type="subcellular location">
    <subcellularLocation>
        <location evidence="1">Cell inner membrane</location>
        <topology evidence="1">Single-pass membrane protein</topology>
    </subcellularLocation>
</comment>
<keyword evidence="9 10" id="KW-0472">Membrane</keyword>
<name>A0A150HUU6_9GAMM</name>
<dbReference type="Proteomes" id="UP000075544">
    <property type="component" value="Unassembled WGS sequence"/>
</dbReference>
<dbReference type="AlphaFoldDB" id="A0A150HUU6"/>
<dbReference type="Pfam" id="PF07963">
    <property type="entry name" value="N_methyl"/>
    <property type="match status" value="1"/>
</dbReference>
<evidence type="ECO:0000256" key="8">
    <source>
        <dbReference type="ARBA" id="ARBA00022989"/>
    </source>
</evidence>
<dbReference type="NCBIfam" id="TIGR02532">
    <property type="entry name" value="IV_pilin_GFxxxE"/>
    <property type="match status" value="1"/>
</dbReference>
<gene>
    <name evidence="11" type="primary">xcpW</name>
    <name evidence="11" type="ORF">AVENLUH13518_01670</name>
</gene>
<evidence type="ECO:0000256" key="7">
    <source>
        <dbReference type="ARBA" id="ARBA00022692"/>
    </source>
</evidence>
<evidence type="ECO:0000256" key="5">
    <source>
        <dbReference type="ARBA" id="ARBA00022481"/>
    </source>
</evidence>
<evidence type="ECO:0000256" key="9">
    <source>
        <dbReference type="ARBA" id="ARBA00023136"/>
    </source>
</evidence>
<evidence type="ECO:0000256" key="4">
    <source>
        <dbReference type="ARBA" id="ARBA00022475"/>
    </source>
</evidence>
<dbReference type="PATRIC" id="fig|52133.19.peg.1701"/>
<dbReference type="Gene3D" id="3.10.610.10">
    <property type="entry name" value="GSPII I/J protein-like"/>
    <property type="match status" value="1"/>
</dbReference>
<evidence type="ECO:0000256" key="2">
    <source>
        <dbReference type="ARBA" id="ARBA00011084"/>
    </source>
</evidence>
<dbReference type="PANTHER" id="PTHR39583">
    <property type="entry name" value="TYPE II SECRETION SYSTEM PROTEIN J-RELATED"/>
    <property type="match status" value="1"/>
</dbReference>
<dbReference type="RefSeq" id="WP_171254170.1">
    <property type="nucleotide sequence ID" value="NZ_JRHX01000047.1"/>
</dbReference>
<evidence type="ECO:0000313" key="12">
    <source>
        <dbReference type="Proteomes" id="UP000075544"/>
    </source>
</evidence>
<sequence>MNNKKVFGISSVSSAQPKFDLVNSNTRSLAPCFAVRSSIARQKSASGFTLVELLVAIAIFAVLSMMGWKVFDYLLKVKDRNAEHETHLFELQDAYQQILRDSLQIIPLTANDGRQIQAALVLNDRTFMFSKAGVSDPLKQGLSPYERIEYRYDSAQKKVYRLKYSNLNIPNRIQPVSSTLIENVDQFKLTVLNPQELTQWPENINDPNNVAELKKLPLGWKIQLTVAGTDYEWIYSLLRTNQDGQ</sequence>
<dbReference type="GO" id="GO:0005886">
    <property type="term" value="C:plasma membrane"/>
    <property type="evidence" value="ECO:0007669"/>
    <property type="project" value="UniProtKB-SubCell"/>
</dbReference>
<keyword evidence="7 10" id="KW-0812">Transmembrane</keyword>
<organism evidence="11 12">
    <name type="scientific">Acinetobacter venetianus</name>
    <dbReference type="NCBI Taxonomy" id="52133"/>
    <lineage>
        <taxon>Bacteria</taxon>
        <taxon>Pseudomonadati</taxon>
        <taxon>Pseudomonadota</taxon>
        <taxon>Gammaproteobacteria</taxon>
        <taxon>Moraxellales</taxon>
        <taxon>Moraxellaceae</taxon>
        <taxon>Acinetobacter</taxon>
    </lineage>
</organism>
<feature type="transmembrane region" description="Helical" evidence="10">
    <location>
        <begin position="53"/>
        <end position="71"/>
    </location>
</feature>
<evidence type="ECO:0000256" key="10">
    <source>
        <dbReference type="SAM" id="Phobius"/>
    </source>
</evidence>
<dbReference type="EMBL" id="JRHX01000047">
    <property type="protein sequence ID" value="KXZ70779.1"/>
    <property type="molecule type" value="Genomic_DNA"/>
</dbReference>
<dbReference type="InterPro" id="IPR010055">
    <property type="entry name" value="T2SS_protein-GspJ"/>
</dbReference>
<comment type="caution">
    <text evidence="11">The sequence shown here is derived from an EMBL/GenBank/DDBJ whole genome shotgun (WGS) entry which is preliminary data.</text>
</comment>
<evidence type="ECO:0000256" key="6">
    <source>
        <dbReference type="ARBA" id="ARBA00022519"/>
    </source>
</evidence>
<dbReference type="InterPro" id="IPR045584">
    <property type="entry name" value="Pilin-like"/>
</dbReference>
<evidence type="ECO:0000256" key="3">
    <source>
        <dbReference type="ARBA" id="ARBA00021539"/>
    </source>
</evidence>
<dbReference type="InterPro" id="IPR012902">
    <property type="entry name" value="N_methyl_site"/>
</dbReference>
<dbReference type="PROSITE" id="PS00409">
    <property type="entry name" value="PROKAR_NTER_METHYL"/>
    <property type="match status" value="1"/>
</dbReference>
<dbReference type="NCBIfam" id="TIGR01711">
    <property type="entry name" value="gspJ"/>
    <property type="match status" value="1"/>
</dbReference>
<keyword evidence="4" id="KW-1003">Cell membrane</keyword>
<keyword evidence="5" id="KW-0488">Methylation</keyword>
<protein>
    <recommendedName>
        <fullName evidence="3">Type II secretion system protein J</fullName>
    </recommendedName>
</protein>
<keyword evidence="8 10" id="KW-1133">Transmembrane helix</keyword>
<dbReference type="GO" id="GO:0015627">
    <property type="term" value="C:type II protein secretion system complex"/>
    <property type="evidence" value="ECO:0007669"/>
    <property type="project" value="InterPro"/>
</dbReference>
<dbReference type="Pfam" id="PF11612">
    <property type="entry name" value="T2SSJ"/>
    <property type="match status" value="1"/>
</dbReference>
<dbReference type="SUPFAM" id="SSF54523">
    <property type="entry name" value="Pili subunits"/>
    <property type="match status" value="1"/>
</dbReference>
<dbReference type="InterPro" id="IPR051621">
    <property type="entry name" value="T2SS_protein_J"/>
</dbReference>
<comment type="similarity">
    <text evidence="2">Belongs to the GSP J family.</text>
</comment>
<dbReference type="PANTHER" id="PTHR39583:SF2">
    <property type="entry name" value="TYPE II SECRETION SYSTEM PROTEIN J"/>
    <property type="match status" value="1"/>
</dbReference>
<dbReference type="GO" id="GO:0015628">
    <property type="term" value="P:protein secretion by the type II secretion system"/>
    <property type="evidence" value="ECO:0007669"/>
    <property type="project" value="InterPro"/>
</dbReference>
<keyword evidence="6" id="KW-0997">Cell inner membrane</keyword>
<accession>A0A150HUU6</accession>
<evidence type="ECO:0000256" key="1">
    <source>
        <dbReference type="ARBA" id="ARBA00004377"/>
    </source>
</evidence>
<reference evidence="11 12" key="1">
    <citation type="journal article" date="2016" name="Sci. Rep.">
        <title>Genomic and phenotypic characterization of the species Acinetobacter venetianus.</title>
        <authorList>
            <person name="Fondi M."/>
            <person name="Maida I."/>
            <person name="Perrin E."/>
            <person name="Orlandini V."/>
            <person name="La Torre L."/>
            <person name="Bosi E."/>
            <person name="Negroni A."/>
            <person name="Zanaroli G."/>
            <person name="Fava F."/>
            <person name="Decorosi F."/>
            <person name="Giovannetti L."/>
            <person name="Viti C."/>
            <person name="Vaneechoutte M."/>
            <person name="Dijkshoorn L."/>
            <person name="Fani R."/>
        </authorList>
    </citation>
    <scope>NUCLEOTIDE SEQUENCE [LARGE SCALE GENOMIC DNA]</scope>
    <source>
        <strain evidence="11 12">LUH13518</strain>
    </source>
</reference>
<proteinExistence type="inferred from homology"/>
<evidence type="ECO:0000313" key="11">
    <source>
        <dbReference type="EMBL" id="KXZ70779.1"/>
    </source>
</evidence>